<gene>
    <name evidence="2" type="ORF">NCTC10951_00917</name>
</gene>
<protein>
    <submittedName>
        <fullName evidence="2">Uncharacterized protein</fullName>
    </submittedName>
</protein>
<dbReference type="Proteomes" id="UP000268658">
    <property type="component" value="Chromosome"/>
</dbReference>
<proteinExistence type="predicted"/>
<reference evidence="2 3" key="1">
    <citation type="submission" date="2018-12" db="EMBL/GenBank/DDBJ databases">
        <authorList>
            <consortium name="Pathogen Informatics"/>
        </authorList>
    </citation>
    <scope>NUCLEOTIDE SEQUENCE [LARGE SCALE GENOMIC DNA]</scope>
    <source>
        <strain evidence="2 3">NCTC10951</strain>
    </source>
</reference>
<dbReference type="EMBL" id="LR134477">
    <property type="protein sequence ID" value="VEI15033.1"/>
    <property type="molecule type" value="Genomic_DNA"/>
</dbReference>
<dbReference type="AlphaFoldDB" id="A0A3S4Z0X1"/>
<evidence type="ECO:0000256" key="1">
    <source>
        <dbReference type="SAM" id="MobiDB-lite"/>
    </source>
</evidence>
<organism evidence="2 3">
    <name type="scientific">Actinomyces viscosus</name>
    <dbReference type="NCBI Taxonomy" id="1656"/>
    <lineage>
        <taxon>Bacteria</taxon>
        <taxon>Bacillati</taxon>
        <taxon>Actinomycetota</taxon>
        <taxon>Actinomycetes</taxon>
        <taxon>Actinomycetales</taxon>
        <taxon>Actinomycetaceae</taxon>
        <taxon>Actinomyces</taxon>
    </lineage>
</organism>
<accession>A0A3S4Z0X1</accession>
<sequence length="178" mass="19264">MTHHIGAPPGPQTHEPRGGGLLHPQDPAPLSSTHQNRITARLTGEQGWHHVIGAGTGVAVSSGGAFTVRTLGADQQAGQQALDHTGQHPTRPQGRQHTRHIPHRHRLRARARSPGGRAHPTRHAAGRVTGKHTTIEHMYSIAPPTTTRTPNHPSKPPQSQRKRCIDRNRLECVVPGLS</sequence>
<evidence type="ECO:0000313" key="2">
    <source>
        <dbReference type="EMBL" id="VEI15033.1"/>
    </source>
</evidence>
<feature type="region of interest" description="Disordered" evidence="1">
    <location>
        <begin position="76"/>
        <end position="167"/>
    </location>
</feature>
<dbReference type="RefSeq" id="WP_126413627.1">
    <property type="nucleotide sequence ID" value="NZ_LR134477.1"/>
</dbReference>
<dbReference type="KEGG" id="avc:NCTC10951_00917"/>
<name>A0A3S4Z0X1_ACTVI</name>
<feature type="compositionally biased region" description="Polar residues" evidence="1">
    <location>
        <begin position="143"/>
        <end position="152"/>
    </location>
</feature>
<feature type="region of interest" description="Disordered" evidence="1">
    <location>
        <begin position="1"/>
        <end position="34"/>
    </location>
</feature>
<evidence type="ECO:0000313" key="3">
    <source>
        <dbReference type="Proteomes" id="UP000268658"/>
    </source>
</evidence>
<feature type="compositionally biased region" description="Basic residues" evidence="1">
    <location>
        <begin position="94"/>
        <end position="111"/>
    </location>
</feature>